<evidence type="ECO:0000313" key="2">
    <source>
        <dbReference type="Proteomes" id="UP000299102"/>
    </source>
</evidence>
<name>A0A4C1SFN9_EUMVA</name>
<dbReference type="Proteomes" id="UP000299102">
    <property type="component" value="Unassembled WGS sequence"/>
</dbReference>
<dbReference type="EMBL" id="BGZK01003328">
    <property type="protein sequence ID" value="GBO99987.1"/>
    <property type="molecule type" value="Genomic_DNA"/>
</dbReference>
<accession>A0A4C1SFN9</accession>
<proteinExistence type="predicted"/>
<comment type="caution">
    <text evidence="1">The sequence shown here is derived from an EMBL/GenBank/DDBJ whole genome shotgun (WGS) entry which is preliminary data.</text>
</comment>
<dbReference type="AlphaFoldDB" id="A0A4C1SFN9"/>
<sequence length="105" mass="11017">MSINPLNGFGNAIQARTGAGGASIDQKRERQRVEEGGHAATTVRSIHNVVIIQLILANAGRRCVLHCESVGLYAADSLELLFGIGAVGTCTLAATNVHLRCGYTV</sequence>
<keyword evidence="2" id="KW-1185">Reference proteome</keyword>
<reference evidence="1 2" key="1">
    <citation type="journal article" date="2019" name="Commun. Biol.">
        <title>The bagworm genome reveals a unique fibroin gene that provides high tensile strength.</title>
        <authorList>
            <person name="Kono N."/>
            <person name="Nakamura H."/>
            <person name="Ohtoshi R."/>
            <person name="Tomita M."/>
            <person name="Numata K."/>
            <person name="Arakawa K."/>
        </authorList>
    </citation>
    <scope>NUCLEOTIDE SEQUENCE [LARGE SCALE GENOMIC DNA]</scope>
</reference>
<evidence type="ECO:0000313" key="1">
    <source>
        <dbReference type="EMBL" id="GBO99987.1"/>
    </source>
</evidence>
<protein>
    <submittedName>
        <fullName evidence="1">Uncharacterized protein</fullName>
    </submittedName>
</protein>
<organism evidence="1 2">
    <name type="scientific">Eumeta variegata</name>
    <name type="common">Bagworm moth</name>
    <name type="synonym">Eumeta japonica</name>
    <dbReference type="NCBI Taxonomy" id="151549"/>
    <lineage>
        <taxon>Eukaryota</taxon>
        <taxon>Metazoa</taxon>
        <taxon>Ecdysozoa</taxon>
        <taxon>Arthropoda</taxon>
        <taxon>Hexapoda</taxon>
        <taxon>Insecta</taxon>
        <taxon>Pterygota</taxon>
        <taxon>Neoptera</taxon>
        <taxon>Endopterygota</taxon>
        <taxon>Lepidoptera</taxon>
        <taxon>Glossata</taxon>
        <taxon>Ditrysia</taxon>
        <taxon>Tineoidea</taxon>
        <taxon>Psychidae</taxon>
        <taxon>Oiketicinae</taxon>
        <taxon>Eumeta</taxon>
    </lineage>
</organism>
<gene>
    <name evidence="1" type="ORF">EVAR_69297_1</name>
</gene>